<dbReference type="InterPro" id="IPR036396">
    <property type="entry name" value="Cyt_P450_sf"/>
</dbReference>
<reference evidence="9" key="2">
    <citation type="submission" date="2015-02" db="UniProtKB">
        <authorList>
            <consortium name="EnsemblMetazoa"/>
        </authorList>
    </citation>
    <scope>IDENTIFICATION</scope>
</reference>
<dbReference type="AlphaFoldDB" id="T1J1A9"/>
<evidence type="ECO:0000256" key="1">
    <source>
        <dbReference type="ARBA" id="ARBA00001971"/>
    </source>
</evidence>
<comment type="cofactor">
    <cofactor evidence="1">
        <name>heme</name>
        <dbReference type="ChEBI" id="CHEBI:30413"/>
    </cofactor>
</comment>
<proteinExistence type="inferred from homology"/>
<reference evidence="10" key="1">
    <citation type="submission" date="2011-05" db="EMBL/GenBank/DDBJ databases">
        <authorList>
            <person name="Richards S.R."/>
            <person name="Qu J."/>
            <person name="Jiang H."/>
            <person name="Jhangiani S.N."/>
            <person name="Agravi P."/>
            <person name="Goodspeed R."/>
            <person name="Gross S."/>
            <person name="Mandapat C."/>
            <person name="Jackson L."/>
            <person name="Mathew T."/>
            <person name="Pu L."/>
            <person name="Thornton R."/>
            <person name="Saada N."/>
            <person name="Wilczek-Boney K.B."/>
            <person name="Lee S."/>
            <person name="Kovar C."/>
            <person name="Wu Y."/>
            <person name="Scherer S.E."/>
            <person name="Worley K.C."/>
            <person name="Muzny D.M."/>
            <person name="Gibbs R."/>
        </authorList>
    </citation>
    <scope>NUCLEOTIDE SEQUENCE</scope>
    <source>
        <strain evidence="10">Brora</strain>
    </source>
</reference>
<dbReference type="GO" id="GO:0016705">
    <property type="term" value="F:oxidoreductase activity, acting on paired donors, with incorporation or reduction of molecular oxygen"/>
    <property type="evidence" value="ECO:0007669"/>
    <property type="project" value="InterPro"/>
</dbReference>
<dbReference type="PhylomeDB" id="T1J1A9"/>
<evidence type="ECO:0000256" key="5">
    <source>
        <dbReference type="ARBA" id="ARBA00022824"/>
    </source>
</evidence>
<keyword evidence="7" id="KW-0503">Monooxygenase</keyword>
<dbReference type="GO" id="GO:0005789">
    <property type="term" value="C:endoplasmic reticulum membrane"/>
    <property type="evidence" value="ECO:0007669"/>
    <property type="project" value="UniProtKB-SubCell"/>
</dbReference>
<name>T1J1A9_STRMM</name>
<evidence type="ECO:0000256" key="7">
    <source>
        <dbReference type="ARBA" id="ARBA00023033"/>
    </source>
</evidence>
<keyword evidence="4" id="KW-0479">Metal-binding</keyword>
<dbReference type="InterPro" id="IPR050196">
    <property type="entry name" value="Cytochrome_P450_Monoox"/>
</dbReference>
<sequence length="133" mass="14907">MVRLETLSRRICGNLENVEAILLSNSHIEKASDYNFLHPWLGTGLLTRFLVTLSFDVSVKFSTNKPRIEPSFDIFPFITLCTLDIICDAVMGRHVNAQGCDNSPYVKTTERINSFETNANHSLAGLVILHVVL</sequence>
<keyword evidence="6" id="KW-0408">Iron</keyword>
<dbReference type="PANTHER" id="PTHR24291">
    <property type="entry name" value="CYTOCHROME P450 FAMILY 4"/>
    <property type="match status" value="1"/>
</dbReference>
<dbReference type="GO" id="GO:0005506">
    <property type="term" value="F:iron ion binding"/>
    <property type="evidence" value="ECO:0007669"/>
    <property type="project" value="InterPro"/>
</dbReference>
<keyword evidence="8" id="KW-0472">Membrane</keyword>
<keyword evidence="10" id="KW-1185">Reference proteome</keyword>
<dbReference type="GO" id="GO:0004497">
    <property type="term" value="F:monooxygenase activity"/>
    <property type="evidence" value="ECO:0007669"/>
    <property type="project" value="UniProtKB-KW"/>
</dbReference>
<dbReference type="Gene3D" id="1.10.630.10">
    <property type="entry name" value="Cytochrome P450"/>
    <property type="match status" value="1"/>
</dbReference>
<accession>T1J1A9</accession>
<dbReference type="EMBL" id="JH431781">
    <property type="status" value="NOT_ANNOTATED_CDS"/>
    <property type="molecule type" value="Genomic_DNA"/>
</dbReference>
<keyword evidence="4" id="KW-0349">Heme</keyword>
<evidence type="ECO:0000256" key="4">
    <source>
        <dbReference type="ARBA" id="ARBA00022617"/>
    </source>
</evidence>
<evidence type="ECO:0000256" key="3">
    <source>
        <dbReference type="ARBA" id="ARBA00010617"/>
    </source>
</evidence>
<dbReference type="SUPFAM" id="SSF48264">
    <property type="entry name" value="Cytochrome P450"/>
    <property type="match status" value="1"/>
</dbReference>
<evidence type="ECO:0000313" key="9">
    <source>
        <dbReference type="EnsemblMetazoa" id="SMAR007327-PA"/>
    </source>
</evidence>
<dbReference type="STRING" id="126957.T1J1A9"/>
<dbReference type="GO" id="GO:0020037">
    <property type="term" value="F:heme binding"/>
    <property type="evidence" value="ECO:0007669"/>
    <property type="project" value="InterPro"/>
</dbReference>
<evidence type="ECO:0000256" key="6">
    <source>
        <dbReference type="ARBA" id="ARBA00023004"/>
    </source>
</evidence>
<comment type="similarity">
    <text evidence="3">Belongs to the cytochrome P450 family.</text>
</comment>
<protein>
    <submittedName>
        <fullName evidence="9">Uncharacterized protein</fullName>
    </submittedName>
</protein>
<evidence type="ECO:0000256" key="8">
    <source>
        <dbReference type="ARBA" id="ARBA00023136"/>
    </source>
</evidence>
<dbReference type="HOGENOM" id="CLU_1911972_0_0_1"/>
<keyword evidence="7" id="KW-0560">Oxidoreductase</keyword>
<dbReference type="Proteomes" id="UP000014500">
    <property type="component" value="Unassembled WGS sequence"/>
</dbReference>
<keyword evidence="5" id="KW-0256">Endoplasmic reticulum</keyword>
<organism evidence="9 10">
    <name type="scientific">Strigamia maritima</name>
    <name type="common">European centipede</name>
    <name type="synonym">Geophilus maritimus</name>
    <dbReference type="NCBI Taxonomy" id="126957"/>
    <lineage>
        <taxon>Eukaryota</taxon>
        <taxon>Metazoa</taxon>
        <taxon>Ecdysozoa</taxon>
        <taxon>Arthropoda</taxon>
        <taxon>Myriapoda</taxon>
        <taxon>Chilopoda</taxon>
        <taxon>Pleurostigmophora</taxon>
        <taxon>Geophilomorpha</taxon>
        <taxon>Linotaeniidae</taxon>
        <taxon>Strigamia</taxon>
    </lineage>
</organism>
<evidence type="ECO:0000256" key="2">
    <source>
        <dbReference type="ARBA" id="ARBA00004586"/>
    </source>
</evidence>
<comment type="subcellular location">
    <subcellularLocation>
        <location evidence="2">Endoplasmic reticulum membrane</location>
    </subcellularLocation>
</comment>
<dbReference type="eggNOG" id="KOG0157">
    <property type="taxonomic scope" value="Eukaryota"/>
</dbReference>
<dbReference type="PANTHER" id="PTHR24291:SF189">
    <property type="entry name" value="CYTOCHROME P450 4C3-RELATED"/>
    <property type="match status" value="1"/>
</dbReference>
<dbReference type="EnsemblMetazoa" id="SMAR007327-RA">
    <property type="protein sequence ID" value="SMAR007327-PA"/>
    <property type="gene ID" value="SMAR007327"/>
</dbReference>
<evidence type="ECO:0000313" key="10">
    <source>
        <dbReference type="Proteomes" id="UP000014500"/>
    </source>
</evidence>